<dbReference type="HOGENOM" id="CLU_040416_0_0_9"/>
<comment type="function">
    <text evidence="3">Nucleoside triphosphate pyrophosphatase that hydrolyzes dTTP and UTP. May have a dual role in cell division arrest and in preventing the incorporation of modified nucleotides into cellular nucleic acids.</text>
</comment>
<dbReference type="Pfam" id="PF02545">
    <property type="entry name" value="Maf"/>
    <property type="match status" value="1"/>
</dbReference>
<dbReference type="PIRSF" id="PIRSF006305">
    <property type="entry name" value="Maf"/>
    <property type="match status" value="1"/>
</dbReference>
<comment type="cofactor">
    <cofactor evidence="1 3">
        <name>a divalent metal cation</name>
        <dbReference type="ChEBI" id="CHEBI:60240"/>
    </cofactor>
</comment>
<sequence>MKKIILASKSPRRQELLTQIRVPFEVRPSTVREVMMGNHPEEIVKNLSRQKCEDSASAVLRDGSQRSLIMAGEDRIVLGADTIVVQDNQILGKPGSYKEAVAMLTALQGRTHQVYTGVTFARLSANELAEEESFAVCTEVDVFPMTEKEIKDYVSTGDPADKAGAYGIQGEFARYIRGIRGDYNNVVGLPVSEVYRHLKNWGFFDN</sequence>
<keyword evidence="3" id="KW-0546">Nucleotide metabolism</keyword>
<organism evidence="4 5">
    <name type="scientific">Eubacterium cellulosolvens (strain ATCC 43171 / JCM 9499 / 6)</name>
    <name type="common">Cillobacterium cellulosolvens</name>
    <dbReference type="NCBI Taxonomy" id="633697"/>
    <lineage>
        <taxon>Bacteria</taxon>
        <taxon>Bacillati</taxon>
        <taxon>Bacillota</taxon>
        <taxon>Clostridia</taxon>
        <taxon>Eubacteriales</taxon>
        <taxon>Eubacteriaceae</taxon>
        <taxon>Eubacterium</taxon>
    </lineage>
</organism>
<feature type="site" description="Important for substrate specificity" evidence="3">
    <location>
        <position position="12"/>
    </location>
</feature>
<gene>
    <name evidence="4" type="ORF">EubceDRAFT1_0368</name>
</gene>
<dbReference type="GO" id="GO:0009117">
    <property type="term" value="P:nucleotide metabolic process"/>
    <property type="evidence" value="ECO:0007669"/>
    <property type="project" value="UniProtKB-KW"/>
</dbReference>
<comment type="similarity">
    <text evidence="3">Belongs to the Maf family. YhdE subfamily.</text>
</comment>
<feature type="site" description="Important for substrate specificity" evidence="3">
    <location>
        <position position="82"/>
    </location>
</feature>
<feature type="site" description="Important for substrate specificity" evidence="3">
    <location>
        <position position="169"/>
    </location>
</feature>
<dbReference type="SUPFAM" id="SSF52972">
    <property type="entry name" value="ITPase-like"/>
    <property type="match status" value="1"/>
</dbReference>
<evidence type="ECO:0000313" key="5">
    <source>
        <dbReference type="Proteomes" id="UP000005753"/>
    </source>
</evidence>
<dbReference type="CDD" id="cd00555">
    <property type="entry name" value="Maf"/>
    <property type="match status" value="1"/>
</dbReference>
<dbReference type="Proteomes" id="UP000005753">
    <property type="component" value="Chromosome"/>
</dbReference>
<dbReference type="STRING" id="633697.EubceDRAFT1_0368"/>
<dbReference type="GO" id="GO:0036221">
    <property type="term" value="F:UTP diphosphatase activity"/>
    <property type="evidence" value="ECO:0007669"/>
    <property type="project" value="RHEA"/>
</dbReference>
<reference evidence="4 5" key="2">
    <citation type="submission" date="2012-02" db="EMBL/GenBank/DDBJ databases">
        <title>Improved High-Quality Draft sequence of Eubacterium cellulosolvens 6.</title>
        <authorList>
            <consortium name="US DOE Joint Genome Institute"/>
            <person name="Lucas S."/>
            <person name="Han J."/>
            <person name="Lapidus A."/>
            <person name="Cheng J.-F."/>
            <person name="Goodwin L."/>
            <person name="Pitluck S."/>
            <person name="Peters L."/>
            <person name="Mikhailova N."/>
            <person name="Gu W."/>
            <person name="Detter J.C."/>
            <person name="Han C."/>
            <person name="Tapia R."/>
            <person name="Land M."/>
            <person name="Hauser L."/>
            <person name="Kyrpides N."/>
            <person name="Ivanova N."/>
            <person name="Pagani I."/>
            <person name="Johnson E."/>
            <person name="Mukhopadhyay B."/>
            <person name="Anderson I."/>
            <person name="Woyke T."/>
        </authorList>
    </citation>
    <scope>NUCLEOTIDE SEQUENCE [LARGE SCALE GENOMIC DNA]</scope>
    <source>
        <strain evidence="4 5">6</strain>
    </source>
</reference>
<dbReference type="eggNOG" id="COG0424">
    <property type="taxonomic scope" value="Bacteria"/>
</dbReference>
<dbReference type="AlphaFoldDB" id="I5AR04"/>
<dbReference type="InterPro" id="IPR029001">
    <property type="entry name" value="ITPase-like_fam"/>
</dbReference>
<dbReference type="PANTHER" id="PTHR43213:SF5">
    <property type="entry name" value="BIFUNCTIONAL DTTP_UTP PYROPHOSPHATASE_METHYLTRANSFERASE PROTEIN-RELATED"/>
    <property type="match status" value="1"/>
</dbReference>
<dbReference type="EC" id="3.6.1.9" evidence="3"/>
<evidence type="ECO:0000256" key="3">
    <source>
        <dbReference type="HAMAP-Rule" id="MF_00528"/>
    </source>
</evidence>
<dbReference type="HAMAP" id="MF_00528">
    <property type="entry name" value="Maf"/>
    <property type="match status" value="1"/>
</dbReference>
<comment type="subcellular location">
    <subcellularLocation>
        <location evidence="3">Cytoplasm</location>
    </subcellularLocation>
</comment>
<keyword evidence="2 3" id="KW-0378">Hydrolase</keyword>
<accession>I5AR04</accession>
<comment type="catalytic activity">
    <reaction evidence="3">
        <text>UTP + H2O = UMP + diphosphate + H(+)</text>
        <dbReference type="Rhea" id="RHEA:29395"/>
        <dbReference type="ChEBI" id="CHEBI:15377"/>
        <dbReference type="ChEBI" id="CHEBI:15378"/>
        <dbReference type="ChEBI" id="CHEBI:33019"/>
        <dbReference type="ChEBI" id="CHEBI:46398"/>
        <dbReference type="ChEBI" id="CHEBI:57865"/>
        <dbReference type="EC" id="3.6.1.9"/>
    </reaction>
</comment>
<dbReference type="GO" id="GO:0036218">
    <property type="term" value="F:dTTP diphosphatase activity"/>
    <property type="evidence" value="ECO:0007669"/>
    <property type="project" value="RHEA"/>
</dbReference>
<keyword evidence="5" id="KW-1185">Reference proteome</keyword>
<reference evidence="4 5" key="1">
    <citation type="submission" date="2010-08" db="EMBL/GenBank/DDBJ databases">
        <authorList>
            <consortium name="US DOE Joint Genome Institute (JGI-PGF)"/>
            <person name="Lucas S."/>
            <person name="Copeland A."/>
            <person name="Lapidus A."/>
            <person name="Cheng J.-F."/>
            <person name="Bruce D."/>
            <person name="Goodwin L."/>
            <person name="Pitluck S."/>
            <person name="Land M.L."/>
            <person name="Hauser L."/>
            <person name="Chang Y.-J."/>
            <person name="Anderson I.J."/>
            <person name="Johnson E."/>
            <person name="Mulhopadhyay B."/>
            <person name="Kyrpides N."/>
            <person name="Woyke T.J."/>
        </authorList>
    </citation>
    <scope>NUCLEOTIDE SEQUENCE [LARGE SCALE GENOMIC DNA]</scope>
    <source>
        <strain evidence="4 5">6</strain>
    </source>
</reference>
<dbReference type="PANTHER" id="PTHR43213">
    <property type="entry name" value="BIFUNCTIONAL DTTP/UTP PYROPHOSPHATASE/METHYLTRANSFERASE PROTEIN-RELATED"/>
    <property type="match status" value="1"/>
</dbReference>
<dbReference type="Gene3D" id="3.90.950.10">
    <property type="match status" value="1"/>
</dbReference>
<evidence type="ECO:0000256" key="1">
    <source>
        <dbReference type="ARBA" id="ARBA00001968"/>
    </source>
</evidence>
<dbReference type="NCBIfam" id="TIGR00172">
    <property type="entry name" value="maf"/>
    <property type="match status" value="1"/>
</dbReference>
<comment type="catalytic activity">
    <reaction evidence="3">
        <text>dTTP + H2O = dTMP + diphosphate + H(+)</text>
        <dbReference type="Rhea" id="RHEA:28534"/>
        <dbReference type="ChEBI" id="CHEBI:15377"/>
        <dbReference type="ChEBI" id="CHEBI:15378"/>
        <dbReference type="ChEBI" id="CHEBI:33019"/>
        <dbReference type="ChEBI" id="CHEBI:37568"/>
        <dbReference type="ChEBI" id="CHEBI:63528"/>
        <dbReference type="EC" id="3.6.1.9"/>
    </reaction>
</comment>
<dbReference type="GO" id="GO:0005737">
    <property type="term" value="C:cytoplasm"/>
    <property type="evidence" value="ECO:0007669"/>
    <property type="project" value="UniProtKB-SubCell"/>
</dbReference>
<keyword evidence="3" id="KW-0963">Cytoplasm</keyword>
<name>I5AR04_EUBC6</name>
<feature type="active site" description="Proton acceptor" evidence="3">
    <location>
        <position position="81"/>
    </location>
</feature>
<evidence type="ECO:0000313" key="4">
    <source>
        <dbReference type="EMBL" id="EIM56227.1"/>
    </source>
</evidence>
<evidence type="ECO:0000256" key="2">
    <source>
        <dbReference type="ARBA" id="ARBA00022801"/>
    </source>
</evidence>
<protein>
    <recommendedName>
        <fullName evidence="3">dTTP/UTP pyrophosphatase</fullName>
        <shortName evidence="3">dTTPase/UTPase</shortName>
        <ecNumber evidence="3">3.6.1.9</ecNumber>
    </recommendedName>
    <alternativeName>
        <fullName evidence="3">Nucleoside triphosphate pyrophosphatase</fullName>
    </alternativeName>
    <alternativeName>
        <fullName evidence="3">Nucleotide pyrophosphatase</fullName>
        <shortName evidence="3">Nucleotide PPase</shortName>
    </alternativeName>
</protein>
<proteinExistence type="inferred from homology"/>
<dbReference type="OrthoDB" id="9807767at2"/>
<dbReference type="EMBL" id="CM001487">
    <property type="protein sequence ID" value="EIM56227.1"/>
    <property type="molecule type" value="Genomic_DNA"/>
</dbReference>
<comment type="caution">
    <text evidence="3">Lacks conserved residue(s) required for the propagation of feature annotation.</text>
</comment>
<dbReference type="InterPro" id="IPR003697">
    <property type="entry name" value="Maf-like"/>
</dbReference>